<sequence>MPPFWVVGMVGVPVEIDPETGVVAVDQLVTVADVGFAINPRAVEGQDLGAATQGLGSALREELVYDGAQLANANVVDYRVPRVSDLPRKIDLVIAERRDGVGPYGAKGAGEGTLTPIGGAVAAAVARAVGRWPDRLPLTPERVWRLMSSD</sequence>
<organism evidence="2 3">
    <name type="scientific">Jiangella aurantiaca</name>
    <dbReference type="NCBI Taxonomy" id="2530373"/>
    <lineage>
        <taxon>Bacteria</taxon>
        <taxon>Bacillati</taxon>
        <taxon>Actinomycetota</taxon>
        <taxon>Actinomycetes</taxon>
        <taxon>Jiangellales</taxon>
        <taxon>Jiangellaceae</taxon>
        <taxon>Jiangella</taxon>
    </lineage>
</organism>
<dbReference type="InterPro" id="IPR052516">
    <property type="entry name" value="N-heterocyclic_Hydroxylase"/>
</dbReference>
<comment type="caution">
    <text evidence="2">The sequence shown here is derived from an EMBL/GenBank/DDBJ whole genome shotgun (WGS) entry which is preliminary data.</text>
</comment>
<dbReference type="AlphaFoldDB" id="A0A4R5AFQ7"/>
<evidence type="ECO:0000259" key="1">
    <source>
        <dbReference type="Pfam" id="PF20256"/>
    </source>
</evidence>
<dbReference type="SUPFAM" id="SSF56003">
    <property type="entry name" value="Molybdenum cofactor-binding domain"/>
    <property type="match status" value="1"/>
</dbReference>
<reference evidence="2 3" key="1">
    <citation type="submission" date="2019-02" db="EMBL/GenBank/DDBJ databases">
        <title>Draft genome sequences of novel Actinobacteria.</title>
        <authorList>
            <person name="Sahin N."/>
            <person name="Ay H."/>
            <person name="Saygin H."/>
        </authorList>
    </citation>
    <scope>NUCLEOTIDE SEQUENCE [LARGE SCALE GENOMIC DNA]</scope>
    <source>
        <strain evidence="2 3">8K307</strain>
    </source>
</reference>
<evidence type="ECO:0000313" key="3">
    <source>
        <dbReference type="Proteomes" id="UP000295217"/>
    </source>
</evidence>
<dbReference type="Proteomes" id="UP000295217">
    <property type="component" value="Unassembled WGS sequence"/>
</dbReference>
<dbReference type="PANTHER" id="PTHR47495">
    <property type="entry name" value="ALDEHYDE DEHYDROGENASE"/>
    <property type="match status" value="1"/>
</dbReference>
<dbReference type="PANTHER" id="PTHR47495:SF2">
    <property type="entry name" value="ALDEHYDE DEHYDROGENASE"/>
    <property type="match status" value="1"/>
</dbReference>
<dbReference type="Gene3D" id="3.30.365.10">
    <property type="entry name" value="Aldehyde oxidase/xanthine dehydrogenase, molybdopterin binding domain"/>
    <property type="match status" value="1"/>
</dbReference>
<name>A0A4R5AFQ7_9ACTN</name>
<protein>
    <recommendedName>
        <fullName evidence="1">Aldehyde oxidase/xanthine dehydrogenase second molybdopterin binding domain-containing protein</fullName>
    </recommendedName>
</protein>
<gene>
    <name evidence="2" type="ORF">E1262_10030</name>
</gene>
<dbReference type="GO" id="GO:0016491">
    <property type="term" value="F:oxidoreductase activity"/>
    <property type="evidence" value="ECO:0007669"/>
    <property type="project" value="InterPro"/>
</dbReference>
<proteinExistence type="predicted"/>
<keyword evidence="3" id="KW-1185">Reference proteome</keyword>
<dbReference type="InterPro" id="IPR046867">
    <property type="entry name" value="AldOxase/xan_DH_MoCoBD2"/>
</dbReference>
<dbReference type="InterPro" id="IPR037165">
    <property type="entry name" value="AldOxase/xan_DH_Mopterin-bd_sf"/>
</dbReference>
<dbReference type="OrthoDB" id="9758509at2"/>
<dbReference type="Pfam" id="PF20256">
    <property type="entry name" value="MoCoBD_2"/>
    <property type="match status" value="1"/>
</dbReference>
<feature type="domain" description="Aldehyde oxidase/xanthine dehydrogenase second molybdopterin binding" evidence="1">
    <location>
        <begin position="4"/>
        <end position="87"/>
    </location>
</feature>
<dbReference type="EMBL" id="SMLB01000010">
    <property type="protein sequence ID" value="TDD70186.1"/>
    <property type="molecule type" value="Genomic_DNA"/>
</dbReference>
<accession>A0A4R5AFQ7</accession>
<evidence type="ECO:0000313" key="2">
    <source>
        <dbReference type="EMBL" id="TDD70186.1"/>
    </source>
</evidence>